<name>A0ABQ3IBC6_9BACT</name>
<protein>
    <submittedName>
        <fullName evidence="1">Uncharacterized protein</fullName>
    </submittedName>
</protein>
<keyword evidence="2" id="KW-1185">Reference proteome</keyword>
<accession>A0ABQ3IBC6</accession>
<sequence>MFITIEVFKTNVSSQAQAALIKTSILHHFPHLDVNFDLEDRDNILRVEGEVDPGDIMLLVRQSGVEINLLLD</sequence>
<proteinExistence type="predicted"/>
<reference evidence="2" key="1">
    <citation type="journal article" date="2019" name="Int. J. Syst. Evol. Microbiol.">
        <title>The Global Catalogue of Microorganisms (GCM) 10K type strain sequencing project: providing services to taxonomists for standard genome sequencing and annotation.</title>
        <authorList>
            <consortium name="The Broad Institute Genomics Platform"/>
            <consortium name="The Broad Institute Genome Sequencing Center for Infectious Disease"/>
            <person name="Wu L."/>
            <person name="Ma J."/>
        </authorList>
    </citation>
    <scope>NUCLEOTIDE SEQUENCE [LARGE SCALE GENOMIC DNA]</scope>
    <source>
        <strain evidence="2">CGMCC 1.15111</strain>
    </source>
</reference>
<dbReference type="RefSeq" id="WP_189631015.1">
    <property type="nucleotide sequence ID" value="NZ_BNAG01000004.1"/>
</dbReference>
<organism evidence="1 2">
    <name type="scientific">Roseivirga thermotolerans</name>
    <dbReference type="NCBI Taxonomy" id="1758176"/>
    <lineage>
        <taxon>Bacteria</taxon>
        <taxon>Pseudomonadati</taxon>
        <taxon>Bacteroidota</taxon>
        <taxon>Cytophagia</taxon>
        <taxon>Cytophagales</taxon>
        <taxon>Roseivirgaceae</taxon>
        <taxon>Roseivirga</taxon>
    </lineage>
</organism>
<dbReference type="EMBL" id="BNAG01000004">
    <property type="protein sequence ID" value="GHE71302.1"/>
    <property type="molecule type" value="Genomic_DNA"/>
</dbReference>
<evidence type="ECO:0000313" key="1">
    <source>
        <dbReference type="EMBL" id="GHE71302.1"/>
    </source>
</evidence>
<dbReference type="Proteomes" id="UP000658258">
    <property type="component" value="Unassembled WGS sequence"/>
</dbReference>
<gene>
    <name evidence="1" type="ORF">GCM10011340_29040</name>
</gene>
<comment type="caution">
    <text evidence="1">The sequence shown here is derived from an EMBL/GenBank/DDBJ whole genome shotgun (WGS) entry which is preliminary data.</text>
</comment>
<evidence type="ECO:0000313" key="2">
    <source>
        <dbReference type="Proteomes" id="UP000658258"/>
    </source>
</evidence>